<evidence type="ECO:0000256" key="1">
    <source>
        <dbReference type="SAM" id="MobiDB-lite"/>
    </source>
</evidence>
<dbReference type="EMBL" id="CAJNNV010025916">
    <property type="protein sequence ID" value="CAE8616585.1"/>
    <property type="molecule type" value="Genomic_DNA"/>
</dbReference>
<dbReference type="AlphaFoldDB" id="A0A813FS10"/>
<evidence type="ECO:0000313" key="2">
    <source>
        <dbReference type="EMBL" id="CAE8616585.1"/>
    </source>
</evidence>
<feature type="compositionally biased region" description="Basic and acidic residues" evidence="1">
    <location>
        <begin position="197"/>
        <end position="214"/>
    </location>
</feature>
<proteinExistence type="predicted"/>
<feature type="compositionally biased region" description="Basic residues" evidence="1">
    <location>
        <begin position="309"/>
        <end position="320"/>
    </location>
</feature>
<gene>
    <name evidence="2" type="ORF">PGLA1383_LOCUS34264</name>
</gene>
<dbReference type="Proteomes" id="UP000654075">
    <property type="component" value="Unassembled WGS sequence"/>
</dbReference>
<name>A0A813FS10_POLGL</name>
<feature type="region of interest" description="Disordered" evidence="1">
    <location>
        <begin position="169"/>
        <end position="216"/>
    </location>
</feature>
<feature type="region of interest" description="Disordered" evidence="1">
    <location>
        <begin position="307"/>
        <end position="327"/>
    </location>
</feature>
<evidence type="ECO:0000313" key="3">
    <source>
        <dbReference type="Proteomes" id="UP000654075"/>
    </source>
</evidence>
<reference evidence="2" key="1">
    <citation type="submission" date="2021-02" db="EMBL/GenBank/DDBJ databases">
        <authorList>
            <person name="Dougan E. K."/>
            <person name="Rhodes N."/>
            <person name="Thang M."/>
            <person name="Chan C."/>
        </authorList>
    </citation>
    <scope>NUCLEOTIDE SEQUENCE</scope>
</reference>
<protein>
    <submittedName>
        <fullName evidence="2">Uncharacterized protein</fullName>
    </submittedName>
</protein>
<sequence length="327" mass="36583">ARTVLDRFALDVFWFHASRLGLSQDEVRTLGRVAGAECWVQRRTAAQPASERGMDWHYDKDEDLLDERDIAVTPTVSTVTYLSSVGAPLVVVSHTHLEREGGALSGFGDAEVRAFVNRPLFGRHVAFDGGLLHGCPARLGETAGERLSLVVNVWLDHRPLGTVTSESYFADARHRPRQTAEDTSGHQLSRIRRRRVQDKQDKQREHSHDTEPDGHLFLLDSCEGSSALFAPGTSQSEVEERCCRDEAEAGAVELPVEFGPWKVSGLRAPREFRSTLGAEDDQRGLWCIRHPAGQVKLELPQWDATAAVSHRRSRRAGSRRLRSERPR</sequence>
<accession>A0A813FS10</accession>
<organism evidence="2 3">
    <name type="scientific">Polarella glacialis</name>
    <name type="common">Dinoflagellate</name>
    <dbReference type="NCBI Taxonomy" id="89957"/>
    <lineage>
        <taxon>Eukaryota</taxon>
        <taxon>Sar</taxon>
        <taxon>Alveolata</taxon>
        <taxon>Dinophyceae</taxon>
        <taxon>Suessiales</taxon>
        <taxon>Suessiaceae</taxon>
        <taxon>Polarella</taxon>
    </lineage>
</organism>
<keyword evidence="3" id="KW-1185">Reference proteome</keyword>
<comment type="caution">
    <text evidence="2">The sequence shown here is derived from an EMBL/GenBank/DDBJ whole genome shotgun (WGS) entry which is preliminary data.</text>
</comment>
<feature type="non-terminal residue" evidence="2">
    <location>
        <position position="1"/>
    </location>
</feature>
<dbReference type="OrthoDB" id="422103at2759"/>